<dbReference type="RefSeq" id="WP_010686718.1">
    <property type="nucleotide sequence ID" value="NZ_CP043538.1"/>
</dbReference>
<accession>A0A6B9FI16</accession>
<dbReference type="EMBL" id="CP043538">
    <property type="protein sequence ID" value="QGY00734.1"/>
    <property type="molecule type" value="Genomic_DNA"/>
</dbReference>
<reference evidence="1 2" key="2">
    <citation type="journal article" date="2013" name="Genome Announc.">
        <title>Draft Genome Sequence of Methylobacterium mesophilicum Strain SR1.6/6, Isolated from Citrus sinensis.</title>
        <authorList>
            <person name="Marinho Almeida D."/>
            <person name="Dini-Andreote F."/>
            <person name="Camargo Neves A.A."/>
            <person name="Juca Ramos R.T."/>
            <person name="Andreote F.D."/>
            <person name="Carneiro A.R."/>
            <person name="Oliveira de Souza Lima A."/>
            <person name="Caracciolo Gomes de Sa P.H."/>
            <person name="Ribeiro Barbosa M.S."/>
            <person name="Araujo W.L."/>
            <person name="Silva A."/>
        </authorList>
    </citation>
    <scope>NUCLEOTIDE SEQUENCE [LARGE SCALE GENOMIC DNA]</scope>
    <source>
        <strain evidence="1 2">SR1.6/6</strain>
    </source>
</reference>
<reference evidence="1 2" key="1">
    <citation type="journal article" date="2012" name="Genet. Mol. Biol.">
        <title>Analysis of 16S rRNA and mxaF genes revealing insights into Methylobacterium niche-specific plant association.</title>
        <authorList>
            <person name="Dourado M.N."/>
            <person name="Andreote F.D."/>
            <person name="Dini-Andreote F."/>
            <person name="Conti R."/>
            <person name="Araujo J.M."/>
            <person name="Araujo W.L."/>
        </authorList>
    </citation>
    <scope>NUCLEOTIDE SEQUENCE [LARGE SCALE GENOMIC DNA]</scope>
    <source>
        <strain evidence="1 2">SR1.6/6</strain>
    </source>
</reference>
<protein>
    <submittedName>
        <fullName evidence="1">Uncharacterized protein</fullName>
    </submittedName>
</protein>
<gene>
    <name evidence="1" type="ORF">MMSR116_01515</name>
</gene>
<evidence type="ECO:0000313" key="1">
    <source>
        <dbReference type="EMBL" id="QGY00734.1"/>
    </source>
</evidence>
<evidence type="ECO:0000313" key="2">
    <source>
        <dbReference type="Proteomes" id="UP000012488"/>
    </source>
</evidence>
<dbReference type="KEGG" id="mmes:MMSR116_01515"/>
<dbReference type="AlphaFoldDB" id="A0A6B9FI16"/>
<name>A0A6B9FI16_9HYPH</name>
<sequence length="113" mass="12510">MTKKPVHDIETKYIRQIQRQQLELALIKAERDAALRDREVAQARSQAMGTLVDALAGSLRPFGFDRKRFLAAIRTAARSIPDHGPAALQHTVLLEGSNRLLGRIASPLSSARD</sequence>
<proteinExistence type="predicted"/>
<dbReference type="OrthoDB" id="7998531at2"/>
<dbReference type="Proteomes" id="UP000012488">
    <property type="component" value="Chromosome"/>
</dbReference>
<organism evidence="1 2">
    <name type="scientific">Methylobacterium mesophilicum SR1.6/6</name>
    <dbReference type="NCBI Taxonomy" id="908290"/>
    <lineage>
        <taxon>Bacteria</taxon>
        <taxon>Pseudomonadati</taxon>
        <taxon>Pseudomonadota</taxon>
        <taxon>Alphaproteobacteria</taxon>
        <taxon>Hyphomicrobiales</taxon>
        <taxon>Methylobacteriaceae</taxon>
        <taxon>Methylobacterium</taxon>
    </lineage>
</organism>